<keyword evidence="9 11" id="KW-0378">Hydrolase</keyword>
<dbReference type="RefSeq" id="WP_041978462.1">
    <property type="nucleotide sequence ID" value="NZ_CBXV010000008.1"/>
</dbReference>
<keyword evidence="15" id="KW-1185">Reference proteome</keyword>
<dbReference type="CDD" id="cd07410">
    <property type="entry name" value="MPP_CpdB_N"/>
    <property type="match status" value="1"/>
</dbReference>
<organism evidence="14 15">
    <name type="scientific">Pyrinomonas methylaliphatogenes</name>
    <dbReference type="NCBI Taxonomy" id="454194"/>
    <lineage>
        <taxon>Bacteria</taxon>
        <taxon>Pseudomonadati</taxon>
        <taxon>Acidobacteriota</taxon>
        <taxon>Blastocatellia</taxon>
        <taxon>Blastocatellales</taxon>
        <taxon>Pyrinomonadaceae</taxon>
        <taxon>Pyrinomonas</taxon>
    </lineage>
</organism>
<feature type="domain" description="5'-Nucleotidase C-terminal" evidence="13">
    <location>
        <begin position="354"/>
        <end position="518"/>
    </location>
</feature>
<dbReference type="PANTHER" id="PTHR11575">
    <property type="entry name" value="5'-NUCLEOTIDASE-RELATED"/>
    <property type="match status" value="1"/>
</dbReference>
<evidence type="ECO:0000256" key="7">
    <source>
        <dbReference type="ARBA" id="ARBA00022729"/>
    </source>
</evidence>
<dbReference type="AlphaFoldDB" id="A0A0B6X3S6"/>
<accession>A0A0B6X3S6</accession>
<dbReference type="EMBL" id="CBXV010000008">
    <property type="protein sequence ID" value="CDM66945.1"/>
    <property type="molecule type" value="Genomic_DNA"/>
</dbReference>
<feature type="signal peptide" evidence="11">
    <location>
        <begin position="1"/>
        <end position="32"/>
    </location>
</feature>
<keyword evidence="6" id="KW-0479">Metal-binding</keyword>
<feature type="domain" description="Calcineurin-like phosphoesterase" evidence="12">
    <location>
        <begin position="44"/>
        <end position="276"/>
    </location>
</feature>
<sequence precursor="true">MKRISAIFNSLRGRHSFFSLLTIVALFAPALAQSNAKPQHAWITILSTTDMHGNIFPIDYYTNREDARGLARLATLIKQARRENPHSLLIDSGDTIQGTPLVYLHHKRMNDLPDPMMLAMNALRYDAMAVGNHEFNFGLQVIEKARREAHFPWLSANTYRVGTDETFFQPYVVKEVAGVRVGILGLTTPGIPNWENPENYAGLEFRDPLAEAKKWVSILRERERVDLVVIAMHMGLEEDLRAGADEAAEARHENAALAIAREVSGVDVILMGHTHREVPALFVNGVLLTQANRWATHLARADLYLDKMADGRWRVAAKGARTISVQGVAEDPEIVKLAEPYHRATQEWLSRAIGWSDKELSARDARFHDSAILDLIHRVQLEVGHADVSLAAVFNPQARIPRGAVTVRDIASLYVYENTLVVIEVTGKQLKDALEHAARYFKPYAPGKTAAELVDERIPGYNFDIAEGVDYEIDLTKPVGQRIQNLRFHGQPVRPDQKFRLATNNYRYNGGGGYTMLKGAPVLYRTSQEIRELIIEWVEKHKTIPTEPTNNWRLLPVEVERKATATQARSFAAASL</sequence>
<dbReference type="Pfam" id="PF00149">
    <property type="entry name" value="Metallophos"/>
    <property type="match status" value="1"/>
</dbReference>
<dbReference type="PROSITE" id="PS00786">
    <property type="entry name" value="5_NUCLEOTIDASE_2"/>
    <property type="match status" value="1"/>
</dbReference>
<dbReference type="InterPro" id="IPR029052">
    <property type="entry name" value="Metallo-depent_PP-like"/>
</dbReference>
<protein>
    <submittedName>
        <fullName evidence="14">5'-nucleotidase/2',3'-cyclic phosphodiesterase-like hydrolase</fullName>
        <ecNumber evidence="14">3.1.4.16</ecNumber>
    </submittedName>
</protein>
<evidence type="ECO:0000256" key="1">
    <source>
        <dbReference type="ARBA" id="ARBA00000527"/>
    </source>
</evidence>
<comment type="subcellular location">
    <subcellularLocation>
        <location evidence="4">Cell envelope</location>
    </subcellularLocation>
</comment>
<evidence type="ECO:0000313" key="14">
    <source>
        <dbReference type="EMBL" id="CDM66945.1"/>
    </source>
</evidence>
<dbReference type="InterPro" id="IPR006146">
    <property type="entry name" value="5'-Nucleotdase_CS"/>
</dbReference>
<name>A0A0B6X3S6_9BACT</name>
<dbReference type="Gene3D" id="3.90.780.10">
    <property type="entry name" value="5'-Nucleotidase, C-terminal domain"/>
    <property type="match status" value="1"/>
</dbReference>
<dbReference type="InterPro" id="IPR006179">
    <property type="entry name" value="5_nucleotidase/apyrase"/>
</dbReference>
<dbReference type="GO" id="GO:0009166">
    <property type="term" value="P:nucleotide catabolic process"/>
    <property type="evidence" value="ECO:0007669"/>
    <property type="project" value="InterPro"/>
</dbReference>
<evidence type="ECO:0000256" key="6">
    <source>
        <dbReference type="ARBA" id="ARBA00022723"/>
    </source>
</evidence>
<dbReference type="GO" id="GO:0008254">
    <property type="term" value="F:3'-nucleotidase activity"/>
    <property type="evidence" value="ECO:0007669"/>
    <property type="project" value="UniProtKB-EC"/>
</dbReference>
<comment type="catalytic activity">
    <reaction evidence="2">
        <text>a nucleoside 2',3'-cyclic phosphate + H2O = a nucleoside 3'-phosphate + H(+)</text>
        <dbReference type="Rhea" id="RHEA:19621"/>
        <dbReference type="ChEBI" id="CHEBI:15377"/>
        <dbReference type="ChEBI" id="CHEBI:15378"/>
        <dbReference type="ChEBI" id="CHEBI:66949"/>
        <dbReference type="ChEBI" id="CHEBI:66954"/>
        <dbReference type="EC" id="3.1.4.16"/>
    </reaction>
</comment>
<keyword evidence="7 11" id="KW-0732">Signal</keyword>
<dbReference type="SUPFAM" id="SSF55816">
    <property type="entry name" value="5'-nucleotidase (syn. UDP-sugar hydrolase), C-terminal domain"/>
    <property type="match status" value="1"/>
</dbReference>
<evidence type="ECO:0000256" key="8">
    <source>
        <dbReference type="ARBA" id="ARBA00022741"/>
    </source>
</evidence>
<evidence type="ECO:0000256" key="11">
    <source>
        <dbReference type="RuleBase" id="RU362119"/>
    </source>
</evidence>
<comment type="cofactor">
    <cofactor evidence="3">
        <name>a divalent metal cation</name>
        <dbReference type="ChEBI" id="CHEBI:60240"/>
    </cofactor>
</comment>
<dbReference type="SUPFAM" id="SSF56300">
    <property type="entry name" value="Metallo-dependent phosphatases"/>
    <property type="match status" value="1"/>
</dbReference>
<dbReference type="OrthoDB" id="127795at2"/>
<comment type="catalytic activity">
    <reaction evidence="1">
        <text>a ribonucleoside 3'-phosphate + H2O = a ribonucleoside + phosphate</text>
        <dbReference type="Rhea" id="RHEA:10144"/>
        <dbReference type="ChEBI" id="CHEBI:13197"/>
        <dbReference type="ChEBI" id="CHEBI:15377"/>
        <dbReference type="ChEBI" id="CHEBI:18254"/>
        <dbReference type="ChEBI" id="CHEBI:43474"/>
        <dbReference type="EC" id="3.1.3.6"/>
    </reaction>
</comment>
<reference evidence="14 15" key="1">
    <citation type="submission" date="2013-12" db="EMBL/GenBank/DDBJ databases">
        <authorList>
            <person name="Stott M."/>
        </authorList>
    </citation>
    <scope>NUCLEOTIDE SEQUENCE [LARGE SCALE GENOMIC DNA]</scope>
    <source>
        <strain evidence="14 15">K22</strain>
    </source>
</reference>
<dbReference type="InterPro" id="IPR008334">
    <property type="entry name" value="5'-Nucleotdase_C"/>
</dbReference>
<evidence type="ECO:0000313" key="15">
    <source>
        <dbReference type="Proteomes" id="UP000031518"/>
    </source>
</evidence>
<keyword evidence="10" id="KW-0511">Multifunctional enzyme</keyword>
<dbReference type="InterPro" id="IPR041827">
    <property type="entry name" value="CpdB_N"/>
</dbReference>
<evidence type="ECO:0000256" key="10">
    <source>
        <dbReference type="ARBA" id="ARBA00023268"/>
    </source>
</evidence>
<proteinExistence type="inferred from homology"/>
<gene>
    <name evidence="14" type="ORF">PYK22_02992</name>
</gene>
<dbReference type="PANTHER" id="PTHR11575:SF6">
    <property type="entry name" value="2',3'-CYCLIC-NUCLEOTIDE 2'-PHOSPHODIESTERASE_3'-NUCLEOTIDASE"/>
    <property type="match status" value="1"/>
</dbReference>
<dbReference type="GO" id="GO:0046872">
    <property type="term" value="F:metal ion binding"/>
    <property type="evidence" value="ECO:0007669"/>
    <property type="project" value="UniProtKB-KW"/>
</dbReference>
<dbReference type="GO" id="GO:0008663">
    <property type="term" value="F:2',3'-cyclic-nucleotide 2'-phosphodiesterase activity"/>
    <property type="evidence" value="ECO:0007669"/>
    <property type="project" value="UniProtKB-EC"/>
</dbReference>
<dbReference type="Pfam" id="PF02872">
    <property type="entry name" value="5_nucleotid_C"/>
    <property type="match status" value="1"/>
</dbReference>
<feature type="chain" id="PRO_5005110761" evidence="11">
    <location>
        <begin position="33"/>
        <end position="576"/>
    </location>
</feature>
<dbReference type="Gene3D" id="3.60.21.10">
    <property type="match status" value="1"/>
</dbReference>
<dbReference type="STRING" id="454194.PYK22_02992"/>
<evidence type="ECO:0000256" key="5">
    <source>
        <dbReference type="ARBA" id="ARBA00006654"/>
    </source>
</evidence>
<dbReference type="InterPro" id="IPR004843">
    <property type="entry name" value="Calcineurin-like_PHP"/>
</dbReference>
<evidence type="ECO:0000256" key="2">
    <source>
        <dbReference type="ARBA" id="ARBA00001730"/>
    </source>
</evidence>
<comment type="similarity">
    <text evidence="5 11">Belongs to the 5'-nucleotidase family.</text>
</comment>
<evidence type="ECO:0000256" key="3">
    <source>
        <dbReference type="ARBA" id="ARBA00001968"/>
    </source>
</evidence>
<dbReference type="GO" id="GO:0030288">
    <property type="term" value="C:outer membrane-bounded periplasmic space"/>
    <property type="evidence" value="ECO:0007669"/>
    <property type="project" value="TreeGrafter"/>
</dbReference>
<evidence type="ECO:0000259" key="12">
    <source>
        <dbReference type="Pfam" id="PF00149"/>
    </source>
</evidence>
<evidence type="ECO:0000256" key="4">
    <source>
        <dbReference type="ARBA" id="ARBA00004196"/>
    </source>
</evidence>
<dbReference type="EC" id="3.1.4.16" evidence="14"/>
<dbReference type="InterPro" id="IPR036907">
    <property type="entry name" value="5'-Nucleotdase_C_sf"/>
</dbReference>
<evidence type="ECO:0000259" key="13">
    <source>
        <dbReference type="Pfam" id="PF02872"/>
    </source>
</evidence>
<dbReference type="Proteomes" id="UP000031518">
    <property type="component" value="Unassembled WGS sequence"/>
</dbReference>
<evidence type="ECO:0000256" key="9">
    <source>
        <dbReference type="ARBA" id="ARBA00022801"/>
    </source>
</evidence>
<reference evidence="14 15" key="2">
    <citation type="submission" date="2015-01" db="EMBL/GenBank/DDBJ databases">
        <title>Complete genome sequence of Pyrinomonas methylaliphatogenes type strain K22T.</title>
        <authorList>
            <person name="Lee K.C.Y."/>
            <person name="Power J.F."/>
            <person name="Dunfield P.F."/>
            <person name="Morgan X.C."/>
            <person name="Huttenhower C."/>
            <person name="Stott M.B."/>
        </authorList>
    </citation>
    <scope>NUCLEOTIDE SEQUENCE [LARGE SCALE GENOMIC DNA]</scope>
    <source>
        <strain evidence="14 15">K22</strain>
    </source>
</reference>
<keyword evidence="8 11" id="KW-0547">Nucleotide-binding</keyword>
<dbReference type="GO" id="GO:0000166">
    <property type="term" value="F:nucleotide binding"/>
    <property type="evidence" value="ECO:0007669"/>
    <property type="project" value="UniProtKB-KW"/>
</dbReference>
<dbReference type="PRINTS" id="PR01607">
    <property type="entry name" value="APYRASEFAMLY"/>
</dbReference>